<dbReference type="EMBL" id="CCKQ01013745">
    <property type="protein sequence ID" value="CDW85449.1"/>
    <property type="molecule type" value="Genomic_DNA"/>
</dbReference>
<dbReference type="InParanoid" id="A0A078ATB7"/>
<dbReference type="PANTHER" id="PTHR42759">
    <property type="entry name" value="MOXR FAMILY PROTEIN"/>
    <property type="match status" value="1"/>
</dbReference>
<dbReference type="SUPFAM" id="SSF52540">
    <property type="entry name" value="P-loop containing nucleoside triphosphate hydrolases"/>
    <property type="match status" value="1"/>
</dbReference>
<dbReference type="GO" id="GO:0016887">
    <property type="term" value="F:ATP hydrolysis activity"/>
    <property type="evidence" value="ECO:0007669"/>
    <property type="project" value="InterPro"/>
</dbReference>
<keyword evidence="3" id="KW-1185">Reference proteome</keyword>
<dbReference type="Gene3D" id="3.40.50.300">
    <property type="entry name" value="P-loop containing nucleotide triphosphate hydrolases"/>
    <property type="match status" value="1"/>
</dbReference>
<dbReference type="OrthoDB" id="448551at2759"/>
<dbReference type="PANTHER" id="PTHR42759:SF1">
    <property type="entry name" value="MAGNESIUM-CHELATASE SUBUNIT CHLD"/>
    <property type="match status" value="1"/>
</dbReference>
<dbReference type="Proteomes" id="UP000039865">
    <property type="component" value="Unassembled WGS sequence"/>
</dbReference>
<dbReference type="Pfam" id="PF07726">
    <property type="entry name" value="AAA_3"/>
    <property type="match status" value="1"/>
</dbReference>
<evidence type="ECO:0000259" key="1">
    <source>
        <dbReference type="Pfam" id="PF07726"/>
    </source>
</evidence>
<reference evidence="2 3" key="1">
    <citation type="submission" date="2014-06" db="EMBL/GenBank/DDBJ databases">
        <authorList>
            <person name="Swart Estienne"/>
        </authorList>
    </citation>
    <scope>NUCLEOTIDE SEQUENCE [LARGE SCALE GENOMIC DNA]</scope>
    <source>
        <strain evidence="2 3">130c</strain>
    </source>
</reference>
<evidence type="ECO:0000313" key="2">
    <source>
        <dbReference type="EMBL" id="CDW85449.1"/>
    </source>
</evidence>
<dbReference type="InterPro" id="IPR011703">
    <property type="entry name" value="ATPase_AAA-3"/>
</dbReference>
<sequence length="116" mass="13035">MAKTLAQSISGPHHEHGVAFKRIQFTPDLMPGDITGTPVYNSRNHEFEFREGPLFANIVLADEINRAPAKTQAALFEAMEERQITSRKEPTACRKHSSTVLFLSSWSIILTSRKKP</sequence>
<protein>
    <submittedName>
        <fullName evidence="2">Magnesium chelatase</fullName>
    </submittedName>
</protein>
<dbReference type="AlphaFoldDB" id="A0A078ATB7"/>
<feature type="domain" description="ATPase AAA-3" evidence="1">
    <location>
        <begin position="14"/>
        <end position="92"/>
    </location>
</feature>
<proteinExistence type="predicted"/>
<evidence type="ECO:0000313" key="3">
    <source>
        <dbReference type="Proteomes" id="UP000039865"/>
    </source>
</evidence>
<organism evidence="2 3">
    <name type="scientific">Stylonychia lemnae</name>
    <name type="common">Ciliate</name>
    <dbReference type="NCBI Taxonomy" id="5949"/>
    <lineage>
        <taxon>Eukaryota</taxon>
        <taxon>Sar</taxon>
        <taxon>Alveolata</taxon>
        <taxon>Ciliophora</taxon>
        <taxon>Intramacronucleata</taxon>
        <taxon>Spirotrichea</taxon>
        <taxon>Stichotrichia</taxon>
        <taxon>Sporadotrichida</taxon>
        <taxon>Oxytrichidae</taxon>
        <taxon>Stylonychinae</taxon>
        <taxon>Stylonychia</taxon>
    </lineage>
</organism>
<dbReference type="InterPro" id="IPR050764">
    <property type="entry name" value="CbbQ/NirQ/NorQ/GpvN"/>
</dbReference>
<dbReference type="GO" id="GO:0005524">
    <property type="term" value="F:ATP binding"/>
    <property type="evidence" value="ECO:0007669"/>
    <property type="project" value="InterPro"/>
</dbReference>
<name>A0A078ATB7_STYLE</name>
<accession>A0A078ATB7</accession>
<dbReference type="InterPro" id="IPR027417">
    <property type="entry name" value="P-loop_NTPase"/>
</dbReference>
<gene>
    <name evidence="2" type="primary">Contig16864.g17970</name>
    <name evidence="2" type="ORF">STYLEM_14525</name>
</gene>